<dbReference type="SUPFAM" id="SSF51621">
    <property type="entry name" value="Phosphoenolpyruvate/pyruvate domain"/>
    <property type="match status" value="1"/>
</dbReference>
<evidence type="ECO:0000256" key="13">
    <source>
        <dbReference type="ARBA" id="ARBA00022723"/>
    </source>
</evidence>
<evidence type="ECO:0000259" key="21">
    <source>
        <dbReference type="Pfam" id="PF10105"/>
    </source>
</evidence>
<dbReference type="NCBIfam" id="TIGR01417">
    <property type="entry name" value="PTS_I_fam"/>
    <property type="match status" value="1"/>
</dbReference>
<organism evidence="22">
    <name type="scientific">Cladocopium goreaui</name>
    <dbReference type="NCBI Taxonomy" id="2562237"/>
    <lineage>
        <taxon>Eukaryota</taxon>
        <taxon>Sar</taxon>
        <taxon>Alveolata</taxon>
        <taxon>Dinophyceae</taxon>
        <taxon>Suessiales</taxon>
        <taxon>Symbiodiniaceae</taxon>
        <taxon>Cladocopium</taxon>
    </lineage>
</organism>
<evidence type="ECO:0000256" key="8">
    <source>
        <dbReference type="ARBA" id="ARBA00022448"/>
    </source>
</evidence>
<dbReference type="InterPro" id="IPR006318">
    <property type="entry name" value="PTS_EI-like"/>
</dbReference>
<dbReference type="Gene3D" id="1.10.274.10">
    <property type="entry name" value="PtsI, HPr-binding domain"/>
    <property type="match status" value="1"/>
</dbReference>
<dbReference type="InterPro" id="IPR015813">
    <property type="entry name" value="Pyrv/PenolPyrv_kinase-like_dom"/>
</dbReference>
<evidence type="ECO:0000256" key="16">
    <source>
        <dbReference type="ARBA" id="ARBA00033235"/>
    </source>
</evidence>
<dbReference type="Pfam" id="PF10105">
    <property type="entry name" value="DUF2344"/>
    <property type="match status" value="1"/>
</dbReference>
<evidence type="ECO:0000259" key="20">
    <source>
        <dbReference type="Pfam" id="PF05524"/>
    </source>
</evidence>
<evidence type="ECO:0000256" key="7">
    <source>
        <dbReference type="ARBA" id="ARBA00016544"/>
    </source>
</evidence>
<comment type="caution">
    <text evidence="22">The sequence shown here is derived from an EMBL/GenBank/DDBJ whole genome shotgun (WGS) entry which is preliminary data.</text>
</comment>
<proteinExistence type="inferred from homology"/>
<reference evidence="23 24" key="2">
    <citation type="submission" date="2024-05" db="EMBL/GenBank/DDBJ databases">
        <authorList>
            <person name="Chen Y."/>
            <person name="Shah S."/>
            <person name="Dougan E. K."/>
            <person name="Thang M."/>
            <person name="Chan C."/>
        </authorList>
    </citation>
    <scope>NUCLEOTIDE SEQUENCE [LARGE SCALE GENOMIC DNA]</scope>
</reference>
<keyword evidence="15" id="KW-0460">Magnesium</keyword>
<feature type="domain" description="Phosphotransferase system enzyme I N-terminal" evidence="20">
    <location>
        <begin position="5"/>
        <end position="128"/>
    </location>
</feature>
<protein>
    <recommendedName>
        <fullName evidence="7">Phosphoenolpyruvate-protein phosphotransferase</fullName>
        <ecNumber evidence="6">2.7.3.9</ecNumber>
    </recommendedName>
    <alternativeName>
        <fullName evidence="16">Phosphotransferase system, enzyme I</fullName>
    </alternativeName>
</protein>
<dbReference type="InterPro" id="IPR000121">
    <property type="entry name" value="PEP_util_C"/>
</dbReference>
<dbReference type="SUPFAM" id="SSF47831">
    <property type="entry name" value="Enzyme I of the PEP:sugar phosphotransferase system HPr-binding (sub)domain"/>
    <property type="match status" value="1"/>
</dbReference>
<evidence type="ECO:0000256" key="11">
    <source>
        <dbReference type="ARBA" id="ARBA00022679"/>
    </source>
</evidence>
<keyword evidence="9" id="KW-0963">Cytoplasm</keyword>
<dbReference type="InterPro" id="IPR036618">
    <property type="entry name" value="PtsI_HPr-bd_sf"/>
</dbReference>
<comment type="cofactor">
    <cofactor evidence="2">
        <name>Mg(2+)</name>
        <dbReference type="ChEBI" id="CHEBI:18420"/>
    </cofactor>
</comment>
<evidence type="ECO:0000256" key="12">
    <source>
        <dbReference type="ARBA" id="ARBA00022683"/>
    </source>
</evidence>
<keyword evidence="8" id="KW-0813">Transport</keyword>
<dbReference type="PRINTS" id="PR01736">
    <property type="entry name" value="PHPHTRNFRASE"/>
</dbReference>
<evidence type="ECO:0000259" key="18">
    <source>
        <dbReference type="Pfam" id="PF00391"/>
    </source>
</evidence>
<dbReference type="InterPro" id="IPR008279">
    <property type="entry name" value="PEP-util_enz_mobile_dom"/>
</dbReference>
<evidence type="ECO:0000256" key="1">
    <source>
        <dbReference type="ARBA" id="ARBA00000683"/>
    </source>
</evidence>
<feature type="coiled-coil region" evidence="17">
    <location>
        <begin position="35"/>
        <end position="62"/>
    </location>
</feature>
<feature type="domain" description="PEP-utilising enzyme mobile" evidence="18">
    <location>
        <begin position="157"/>
        <end position="227"/>
    </location>
</feature>
<evidence type="ECO:0000256" key="6">
    <source>
        <dbReference type="ARBA" id="ARBA00012232"/>
    </source>
</evidence>
<dbReference type="Pfam" id="PF02896">
    <property type="entry name" value="PEP-utilizers_C"/>
    <property type="match status" value="1"/>
</dbReference>
<dbReference type="OrthoDB" id="449355at2759"/>
<dbReference type="PANTHER" id="PTHR46244:SF3">
    <property type="entry name" value="PHOSPHOENOLPYRUVATE-PROTEIN PHOSPHOTRANSFERASE"/>
    <property type="match status" value="1"/>
</dbReference>
<dbReference type="InterPro" id="IPR040442">
    <property type="entry name" value="Pyrv_kinase-like_dom_sf"/>
</dbReference>
<dbReference type="GO" id="GO:0046872">
    <property type="term" value="F:metal ion binding"/>
    <property type="evidence" value="ECO:0007669"/>
    <property type="project" value="UniProtKB-KW"/>
</dbReference>
<feature type="domain" description="PEP-utilising enzyme C-terminal" evidence="19">
    <location>
        <begin position="253"/>
        <end position="543"/>
    </location>
</feature>
<evidence type="ECO:0000313" key="23">
    <source>
        <dbReference type="EMBL" id="CAL4759466.1"/>
    </source>
</evidence>
<dbReference type="InterPro" id="IPR008731">
    <property type="entry name" value="PTS_EIN"/>
</dbReference>
<dbReference type="EC" id="2.7.3.9" evidence="6"/>
<evidence type="ECO:0000256" key="5">
    <source>
        <dbReference type="ARBA" id="ARBA00007837"/>
    </source>
</evidence>
<keyword evidence="10" id="KW-0762">Sugar transport</keyword>
<keyword evidence="14" id="KW-0418">Kinase</keyword>
<dbReference type="Gene3D" id="3.50.30.10">
    <property type="entry name" value="Phosphohistidine domain"/>
    <property type="match status" value="1"/>
</dbReference>
<dbReference type="InterPro" id="IPR023151">
    <property type="entry name" value="PEP_util_CS"/>
</dbReference>
<accession>A0A9P1FCW4</accession>
<dbReference type="EMBL" id="CAMXCT030000001">
    <property type="protein sequence ID" value="CAL4759466.1"/>
    <property type="molecule type" value="Genomic_DNA"/>
</dbReference>
<dbReference type="SUPFAM" id="SSF52009">
    <property type="entry name" value="Phosphohistidine domain"/>
    <property type="match status" value="1"/>
</dbReference>
<evidence type="ECO:0000259" key="19">
    <source>
        <dbReference type="Pfam" id="PF02896"/>
    </source>
</evidence>
<evidence type="ECO:0000313" key="24">
    <source>
        <dbReference type="Proteomes" id="UP001152797"/>
    </source>
</evidence>
<dbReference type="GO" id="GO:0005737">
    <property type="term" value="C:cytoplasm"/>
    <property type="evidence" value="ECO:0007669"/>
    <property type="project" value="UniProtKB-SubCell"/>
</dbReference>
<evidence type="ECO:0000256" key="9">
    <source>
        <dbReference type="ARBA" id="ARBA00022490"/>
    </source>
</evidence>
<keyword evidence="11" id="KW-0808">Transferase</keyword>
<dbReference type="Proteomes" id="UP001152797">
    <property type="component" value="Unassembled WGS sequence"/>
</dbReference>
<dbReference type="Pfam" id="PF00391">
    <property type="entry name" value="PEP-utilizers"/>
    <property type="match status" value="1"/>
</dbReference>
<keyword evidence="24" id="KW-1185">Reference proteome</keyword>
<comment type="function">
    <text evidence="3">General (non sugar-specific) component of the phosphoenolpyruvate-dependent sugar phosphotransferase system (sugar PTS). This major carbohydrate active-transport system catalyzes the phosphorylation of incoming sugar substrates concomitantly with their translocation across the cell membrane. Enzyme I transfers the phosphoryl group from phosphoenolpyruvate (PEP) to the phosphoryl carrier protein (HPr).</text>
</comment>
<comment type="catalytic activity">
    <reaction evidence="1">
        <text>L-histidyl-[protein] + phosphoenolpyruvate = N(pros)-phospho-L-histidyl-[protein] + pyruvate</text>
        <dbReference type="Rhea" id="RHEA:23880"/>
        <dbReference type="Rhea" id="RHEA-COMP:9745"/>
        <dbReference type="Rhea" id="RHEA-COMP:9746"/>
        <dbReference type="ChEBI" id="CHEBI:15361"/>
        <dbReference type="ChEBI" id="CHEBI:29979"/>
        <dbReference type="ChEBI" id="CHEBI:58702"/>
        <dbReference type="ChEBI" id="CHEBI:64837"/>
        <dbReference type="EC" id="2.7.3.9"/>
    </reaction>
</comment>
<keyword evidence="12" id="KW-0598">Phosphotransferase system</keyword>
<gene>
    <name evidence="22" type="ORF">C1SCF055_LOCUS744</name>
</gene>
<comment type="subcellular location">
    <subcellularLocation>
        <location evidence="4">Cytoplasm</location>
    </subcellularLocation>
</comment>
<evidence type="ECO:0000256" key="2">
    <source>
        <dbReference type="ARBA" id="ARBA00001946"/>
    </source>
</evidence>
<dbReference type="PANTHER" id="PTHR46244">
    <property type="entry name" value="PHOSPHOENOLPYRUVATE-PROTEIN PHOSPHOTRANSFERASE"/>
    <property type="match status" value="1"/>
</dbReference>
<dbReference type="Gene3D" id="3.20.20.60">
    <property type="entry name" value="Phosphoenolpyruvate-binding domains"/>
    <property type="match status" value="1"/>
</dbReference>
<dbReference type="GO" id="GO:0016301">
    <property type="term" value="F:kinase activity"/>
    <property type="evidence" value="ECO:0007669"/>
    <property type="project" value="UniProtKB-KW"/>
</dbReference>
<evidence type="ECO:0000313" key="22">
    <source>
        <dbReference type="EMBL" id="CAI3972154.1"/>
    </source>
</evidence>
<dbReference type="NCBIfam" id="TIGR03936">
    <property type="entry name" value="sam_1_link_chp"/>
    <property type="match status" value="1"/>
</dbReference>
<keyword evidence="17" id="KW-0175">Coiled coil</keyword>
<dbReference type="InterPro" id="IPR050499">
    <property type="entry name" value="PEP-utilizing_PTS_enzyme"/>
</dbReference>
<comment type="similarity">
    <text evidence="5">Belongs to the PEP-utilizing enzyme family.</text>
</comment>
<evidence type="ECO:0000256" key="17">
    <source>
        <dbReference type="SAM" id="Coils"/>
    </source>
</evidence>
<dbReference type="InterPro" id="IPR018768">
    <property type="entry name" value="DUF2344"/>
</dbReference>
<keyword evidence="13" id="KW-0479">Metal-binding</keyword>
<dbReference type="GO" id="GO:0009401">
    <property type="term" value="P:phosphoenolpyruvate-dependent sugar phosphotransferase system"/>
    <property type="evidence" value="ECO:0007669"/>
    <property type="project" value="UniProtKB-KW"/>
</dbReference>
<dbReference type="PROSITE" id="PS00742">
    <property type="entry name" value="PEP_ENZYMES_2"/>
    <property type="match status" value="1"/>
</dbReference>
<reference evidence="22" key="1">
    <citation type="submission" date="2022-10" db="EMBL/GenBank/DDBJ databases">
        <authorList>
            <person name="Chen Y."/>
            <person name="Dougan E. K."/>
            <person name="Chan C."/>
            <person name="Rhodes N."/>
            <person name="Thang M."/>
        </authorList>
    </citation>
    <scope>NUCLEOTIDE SEQUENCE</scope>
</reference>
<dbReference type="InterPro" id="IPR036637">
    <property type="entry name" value="Phosphohistidine_dom_sf"/>
</dbReference>
<evidence type="ECO:0000256" key="4">
    <source>
        <dbReference type="ARBA" id="ARBA00004496"/>
    </source>
</evidence>
<dbReference type="Pfam" id="PF05524">
    <property type="entry name" value="PEP-utilisers_N"/>
    <property type="match status" value="1"/>
</dbReference>
<feature type="domain" description="DUF2344" evidence="21">
    <location>
        <begin position="579"/>
        <end position="751"/>
    </location>
</feature>
<dbReference type="GO" id="GO:0008965">
    <property type="term" value="F:phosphoenolpyruvate-protein phosphotransferase activity"/>
    <property type="evidence" value="ECO:0007669"/>
    <property type="project" value="UniProtKB-EC"/>
</dbReference>
<evidence type="ECO:0000256" key="10">
    <source>
        <dbReference type="ARBA" id="ARBA00022597"/>
    </source>
</evidence>
<dbReference type="AlphaFoldDB" id="A0A9P1FCW4"/>
<dbReference type="EMBL" id="CAMXCT020000001">
    <property type="protein sequence ID" value="CAL1125529.1"/>
    <property type="molecule type" value="Genomic_DNA"/>
</dbReference>
<evidence type="ECO:0000256" key="3">
    <source>
        <dbReference type="ARBA" id="ARBA00002728"/>
    </source>
</evidence>
<evidence type="ECO:0000256" key="14">
    <source>
        <dbReference type="ARBA" id="ARBA00022777"/>
    </source>
</evidence>
<evidence type="ECO:0000256" key="15">
    <source>
        <dbReference type="ARBA" id="ARBA00022842"/>
    </source>
</evidence>
<dbReference type="EMBL" id="CAMXCT010000001">
    <property type="protein sequence ID" value="CAI3972154.1"/>
    <property type="molecule type" value="Genomic_DNA"/>
</dbReference>
<name>A0A9P1FCW4_9DINO</name>
<sequence>MHRLQGIAVSPGVAIGEAMVMDHEGFRIPRRFVGRDAVEFELERLEKAIEASAGEIERNRDAVARELGDDYAAIFSAHLQMLRDHRLHSELVEMIRDRHYSPEYTVSRVMRRYAKVFQGLENSYLSERVNDIFDLERRLLRNLLGRRREELDDVRSPVLVLAHNLTPSETANLDRQFVQGFVTEEGGPGSHTAIVAGALEIPAVVGTGPFLTDVSGGDLVIIDGDEGLVILHPDEETIARYRHEAEEHRVWSARLETLRDLPAETADGTRIQLMGNIEFPHEVQHCVERGSDGVGLYRTEFLYLGTEIEPTEEVHYEAYASVVKAMNGKPVVIRTLDLGADKIVRNLGIGTDQSNPALGLRSIRLSLRNLPVFRTQLRAILRASVLGDVRVMFPLVSTLLELRQSKMVLADVMEDLEERNVPFNRDLRVGMMVEVPSAVIMIEPFVEEMDFMSIGTNDLIQYTLAVDRGNKDVAPLYNASDPAVLRLINMAVRAAEHGDIPVNVCGQMSGSPTYTMLLLGLGLRQLSVRPSAIPEIKKVCRSVTIPHCEAVAKHAMTLENARDVKNYLKEDKEPMVRHRVRIRFRKEGDLRLISHRDLMRTFERLFRRAQLPLAQTEGMHPRARLRFPSALGLGIIGLDEVLETELTEAPSTDELLASLQNHAPPGLGIYRVDVVPPDTAKAAIRRATYEMMIPADRRSEVSRRATELIASPSCTIEQTSNGRSVDVRATLEELEMEDDVLRMKISAAADGGISPRNVLTTLGIDDLPEQGSVLTRSCVELR</sequence>